<dbReference type="Proteomes" id="UP000193689">
    <property type="component" value="Unassembled WGS sequence"/>
</dbReference>
<evidence type="ECO:0000313" key="3">
    <source>
        <dbReference type="Proteomes" id="UP000193689"/>
    </source>
</evidence>
<dbReference type="GeneID" id="63779729"/>
<dbReference type="EMBL" id="MCFJ01000003">
    <property type="protein sequence ID" value="ORY69054.1"/>
    <property type="molecule type" value="Genomic_DNA"/>
</dbReference>
<comment type="caution">
    <text evidence="2">The sequence shown here is derived from an EMBL/GenBank/DDBJ whole genome shotgun (WGS) entry which is preliminary data.</text>
</comment>
<dbReference type="AlphaFoldDB" id="A0A1Y2ECN2"/>
<evidence type="ECO:0000256" key="1">
    <source>
        <dbReference type="SAM" id="MobiDB-lite"/>
    </source>
</evidence>
<evidence type="ECO:0000313" key="2">
    <source>
        <dbReference type="EMBL" id="ORY69054.1"/>
    </source>
</evidence>
<keyword evidence="3" id="KW-1185">Reference proteome</keyword>
<name>A0A1Y2ECN2_9PEZI</name>
<organism evidence="2 3">
    <name type="scientific">Pseudomassariella vexata</name>
    <dbReference type="NCBI Taxonomy" id="1141098"/>
    <lineage>
        <taxon>Eukaryota</taxon>
        <taxon>Fungi</taxon>
        <taxon>Dikarya</taxon>
        <taxon>Ascomycota</taxon>
        <taxon>Pezizomycotina</taxon>
        <taxon>Sordariomycetes</taxon>
        <taxon>Xylariomycetidae</taxon>
        <taxon>Amphisphaeriales</taxon>
        <taxon>Pseudomassariaceae</taxon>
        <taxon>Pseudomassariella</taxon>
    </lineage>
</organism>
<reference evidence="2 3" key="1">
    <citation type="submission" date="2016-07" db="EMBL/GenBank/DDBJ databases">
        <title>Pervasive Adenine N6-methylation of Active Genes in Fungi.</title>
        <authorList>
            <consortium name="DOE Joint Genome Institute"/>
            <person name="Mondo S.J."/>
            <person name="Dannebaum R.O."/>
            <person name="Kuo R.C."/>
            <person name="Labutti K."/>
            <person name="Haridas S."/>
            <person name="Kuo A."/>
            <person name="Salamov A."/>
            <person name="Ahrendt S.R."/>
            <person name="Lipzen A."/>
            <person name="Sullivan W."/>
            <person name="Andreopoulos W.B."/>
            <person name="Clum A."/>
            <person name="Lindquist E."/>
            <person name="Daum C."/>
            <person name="Ramamoorthy G.K."/>
            <person name="Gryganskyi A."/>
            <person name="Culley D."/>
            <person name="Magnuson J.K."/>
            <person name="James T.Y."/>
            <person name="O'Malley M.A."/>
            <person name="Stajich J.E."/>
            <person name="Spatafora J.W."/>
            <person name="Visel A."/>
            <person name="Grigoriev I.V."/>
        </authorList>
    </citation>
    <scope>NUCLEOTIDE SEQUENCE [LARGE SCALE GENOMIC DNA]</scope>
    <source>
        <strain evidence="2 3">CBS 129021</strain>
    </source>
</reference>
<dbReference type="RefSeq" id="XP_040719341.1">
    <property type="nucleotide sequence ID" value="XM_040863517.1"/>
</dbReference>
<accession>A0A1Y2ECN2</accession>
<gene>
    <name evidence="2" type="ORF">BCR38DRAFT_482527</name>
</gene>
<protein>
    <submittedName>
        <fullName evidence="2">Uncharacterized protein</fullName>
    </submittedName>
</protein>
<sequence length="176" mass="19508">MTINNMLVHVSQSRDEPAEEVGPAVLPGPADDDTGDDLGGDQGACVVQEHHTYAFPPGGLDCGLAYTHAYAAVRIIGKPSISLGHLHFCLSKYSFRPRPFFLVGSHSYPNIHSILRDPEVIHISPLAEMLFTVLLYELLLALVKLIHRTFFRVSYTKLIRGKYIKDQERKPVAANS</sequence>
<feature type="region of interest" description="Disordered" evidence="1">
    <location>
        <begin position="9"/>
        <end position="37"/>
    </location>
</feature>
<proteinExistence type="predicted"/>
<dbReference type="InParanoid" id="A0A1Y2ECN2"/>